<evidence type="ECO:0000256" key="1">
    <source>
        <dbReference type="ARBA" id="ARBA00022527"/>
    </source>
</evidence>
<keyword evidence="3" id="KW-0067">ATP-binding</keyword>
<evidence type="ECO:0000259" key="2">
    <source>
        <dbReference type="Pfam" id="PF13581"/>
    </source>
</evidence>
<dbReference type="Gene3D" id="3.30.565.10">
    <property type="entry name" value="Histidine kinase-like ATPase, C-terminal domain"/>
    <property type="match status" value="1"/>
</dbReference>
<dbReference type="KEGG" id="spad:DVK44_12040"/>
<dbReference type="InterPro" id="IPR003594">
    <property type="entry name" value="HATPase_dom"/>
</dbReference>
<dbReference type="Pfam" id="PF13581">
    <property type="entry name" value="HATPase_c_2"/>
    <property type="match status" value="1"/>
</dbReference>
<keyword evidence="1" id="KW-0808">Transferase</keyword>
<dbReference type="Proteomes" id="UP000253868">
    <property type="component" value="Chromosome"/>
</dbReference>
<evidence type="ECO:0000313" key="4">
    <source>
        <dbReference type="Proteomes" id="UP000253868"/>
    </source>
</evidence>
<dbReference type="SUPFAM" id="SSF55874">
    <property type="entry name" value="ATPase domain of HSP90 chaperone/DNA topoisomerase II/histidine kinase"/>
    <property type="match status" value="1"/>
</dbReference>
<dbReference type="AlphaFoldDB" id="A0A345I0R3"/>
<reference evidence="4" key="1">
    <citation type="submission" date="2018-07" db="EMBL/GenBank/DDBJ databases">
        <authorList>
            <person name="Zhao J."/>
        </authorList>
    </citation>
    <scope>NUCLEOTIDE SEQUENCE [LARGE SCALE GENOMIC DNA]</scope>
    <source>
        <strain evidence="4">GSSD-12</strain>
    </source>
</reference>
<protein>
    <submittedName>
        <fullName evidence="3">ATP-binding protein</fullName>
    </submittedName>
</protein>
<dbReference type="OrthoDB" id="3473697at2"/>
<dbReference type="PANTHER" id="PTHR35526:SF3">
    <property type="entry name" value="ANTI-SIGMA-F FACTOR RSBW"/>
    <property type="match status" value="1"/>
</dbReference>
<organism evidence="3 4">
    <name type="scientific">Streptomyces paludis</name>
    <dbReference type="NCBI Taxonomy" id="2282738"/>
    <lineage>
        <taxon>Bacteria</taxon>
        <taxon>Bacillati</taxon>
        <taxon>Actinomycetota</taxon>
        <taxon>Actinomycetes</taxon>
        <taxon>Kitasatosporales</taxon>
        <taxon>Streptomycetaceae</taxon>
        <taxon>Streptomyces</taxon>
    </lineage>
</organism>
<dbReference type="CDD" id="cd16936">
    <property type="entry name" value="HATPase_RsbW-like"/>
    <property type="match status" value="1"/>
</dbReference>
<accession>A0A345I0R3</accession>
<sequence length="152" mass="16536">MPLTQSAPYSEEFRVQFSSTRRGARLARLLAVEQLRSWGLPFEAAAHVVAELATNAVQHGRTPGRDFRLRLLRPGPGMLRIEVSDSQGTRLPATGRRPVGTYEETGRGLALVAALADRWGVTSGPPPCKTVWAELSFTEAGTGAEERAPWTP</sequence>
<keyword evidence="4" id="KW-1185">Reference proteome</keyword>
<proteinExistence type="predicted"/>
<keyword evidence="1" id="KW-0418">Kinase</keyword>
<name>A0A345I0R3_9ACTN</name>
<evidence type="ECO:0000313" key="3">
    <source>
        <dbReference type="EMBL" id="AXG82537.1"/>
    </source>
</evidence>
<gene>
    <name evidence="3" type="ORF">DVK44_12040</name>
</gene>
<dbReference type="EMBL" id="CP031194">
    <property type="protein sequence ID" value="AXG82537.1"/>
    <property type="molecule type" value="Genomic_DNA"/>
</dbReference>
<dbReference type="PANTHER" id="PTHR35526">
    <property type="entry name" value="ANTI-SIGMA-F FACTOR RSBW-RELATED"/>
    <property type="match status" value="1"/>
</dbReference>
<dbReference type="GO" id="GO:0005524">
    <property type="term" value="F:ATP binding"/>
    <property type="evidence" value="ECO:0007669"/>
    <property type="project" value="UniProtKB-KW"/>
</dbReference>
<dbReference type="InterPro" id="IPR050267">
    <property type="entry name" value="Anti-sigma-factor_SerPK"/>
</dbReference>
<keyword evidence="1" id="KW-0723">Serine/threonine-protein kinase</keyword>
<feature type="domain" description="Histidine kinase/HSP90-like ATPase" evidence="2">
    <location>
        <begin position="18"/>
        <end position="132"/>
    </location>
</feature>
<dbReference type="InterPro" id="IPR036890">
    <property type="entry name" value="HATPase_C_sf"/>
</dbReference>
<keyword evidence="3" id="KW-0547">Nucleotide-binding</keyword>
<dbReference type="GO" id="GO:0004674">
    <property type="term" value="F:protein serine/threonine kinase activity"/>
    <property type="evidence" value="ECO:0007669"/>
    <property type="project" value="UniProtKB-KW"/>
</dbReference>